<evidence type="ECO:0000313" key="5">
    <source>
        <dbReference type="Proteomes" id="UP000193553"/>
    </source>
</evidence>
<feature type="compositionally biased region" description="Low complexity" evidence="1">
    <location>
        <begin position="52"/>
        <end position="63"/>
    </location>
</feature>
<evidence type="ECO:0000313" key="6">
    <source>
        <dbReference type="Proteomes" id="UP000193884"/>
    </source>
</evidence>
<reference evidence="5 6" key="1">
    <citation type="submission" date="2017-03" db="EMBL/GenBank/DDBJ databases">
        <title>Whole genome sequences of fourteen strains of Bradyrhizobium canariense and one strain of Bradyrhizobium japonicum isolated from Lupinus (Papilionoideae: Genisteae) species in Algeria.</title>
        <authorList>
            <person name="Crovadore J."/>
            <person name="Chekireb D."/>
            <person name="Brachmann A."/>
            <person name="Chablais R."/>
            <person name="Cochard B."/>
            <person name="Lefort F."/>
        </authorList>
    </citation>
    <scope>NUCLEOTIDE SEQUENCE [LARGE SCALE GENOMIC DNA]</scope>
    <source>
        <strain evidence="3 5">UBMA195</strain>
        <strain evidence="4 6">UBMAN05</strain>
    </source>
</reference>
<sequence>MKHTLLASVAVVALFAATGTAMAQGVNQGGAKGAESPAAVSPKAETAAPMNAPTAKDAPTAAPHGSPAAATPQHAQGAPDAKHSGDVKADGKAKTTETMAPATSSKPTADSKTPGEMKANGMTKAPDPATTSKDVKTPTAESKPSAPEGKTTGNAATTAVAAPPAEKRTQITSAIKQEKVEEVTNVNFNISIGTTVPAGVRYHAIPSRIVEIYPEWRGYEFILVHGRYVILRPHTHEIVYIIEG</sequence>
<dbReference type="EMBL" id="NAFI01000160">
    <property type="protein sequence ID" value="OSJ14231.1"/>
    <property type="molecule type" value="Genomic_DNA"/>
</dbReference>
<evidence type="ECO:0008006" key="7">
    <source>
        <dbReference type="Google" id="ProtNLM"/>
    </source>
</evidence>
<organism evidence="3 5">
    <name type="scientific">Bradyrhizobium canariense</name>
    <dbReference type="NCBI Taxonomy" id="255045"/>
    <lineage>
        <taxon>Bacteria</taxon>
        <taxon>Pseudomonadati</taxon>
        <taxon>Pseudomonadota</taxon>
        <taxon>Alphaproteobacteria</taxon>
        <taxon>Hyphomicrobiales</taxon>
        <taxon>Nitrobacteraceae</taxon>
        <taxon>Bradyrhizobium</taxon>
    </lineage>
</organism>
<dbReference type="Proteomes" id="UP000193553">
    <property type="component" value="Unassembled WGS sequence"/>
</dbReference>
<feature type="compositionally biased region" description="Basic and acidic residues" evidence="1">
    <location>
        <begin position="80"/>
        <end position="95"/>
    </location>
</feature>
<feature type="compositionally biased region" description="Polar residues" evidence="1">
    <location>
        <begin position="96"/>
        <end position="111"/>
    </location>
</feature>
<evidence type="ECO:0000313" key="3">
    <source>
        <dbReference type="EMBL" id="OSJ14231.1"/>
    </source>
</evidence>
<dbReference type="RefSeq" id="WP_085353550.1">
    <property type="nucleotide sequence ID" value="NZ_NAEX01000188.1"/>
</dbReference>
<proteinExistence type="predicted"/>
<accession>A0A1X3DV04</accession>
<dbReference type="InterPro" id="IPR009642">
    <property type="entry name" value="DUF1236"/>
</dbReference>
<feature type="region of interest" description="Disordered" evidence="1">
    <location>
        <begin position="27"/>
        <end position="167"/>
    </location>
</feature>
<evidence type="ECO:0000256" key="2">
    <source>
        <dbReference type="SAM" id="SignalP"/>
    </source>
</evidence>
<keyword evidence="6" id="KW-1185">Reference proteome</keyword>
<dbReference type="Proteomes" id="UP000193884">
    <property type="component" value="Unassembled WGS sequence"/>
</dbReference>
<comment type="caution">
    <text evidence="3">The sequence shown here is derived from an EMBL/GenBank/DDBJ whole genome shotgun (WGS) entry which is preliminary data.</text>
</comment>
<evidence type="ECO:0000256" key="1">
    <source>
        <dbReference type="SAM" id="MobiDB-lite"/>
    </source>
</evidence>
<dbReference type="Gene3D" id="3.10.450.160">
    <property type="entry name" value="inner membrane protein cigr"/>
    <property type="match status" value="1"/>
</dbReference>
<evidence type="ECO:0000313" key="4">
    <source>
        <dbReference type="EMBL" id="OSJ31296.1"/>
    </source>
</evidence>
<name>A0A1X3DV04_9BRAD</name>
<protein>
    <recommendedName>
        <fullName evidence="7">DUF1236 domain-containing protein</fullName>
    </recommendedName>
</protein>
<feature type="compositionally biased region" description="Low complexity" evidence="1">
    <location>
        <begin position="155"/>
        <end position="164"/>
    </location>
</feature>
<gene>
    <name evidence="4" type="ORF">BST63_10265</name>
    <name evidence="3" type="ORF">BSZ18_10095</name>
</gene>
<feature type="chain" id="PRO_5011905670" description="DUF1236 domain-containing protein" evidence="2">
    <location>
        <begin position="24"/>
        <end position="244"/>
    </location>
</feature>
<dbReference type="EMBL" id="NAFK01000149">
    <property type="protein sequence ID" value="OSJ31296.1"/>
    <property type="molecule type" value="Genomic_DNA"/>
</dbReference>
<dbReference type="Pfam" id="PF06823">
    <property type="entry name" value="DUF1236"/>
    <property type="match status" value="1"/>
</dbReference>
<dbReference type="OrthoDB" id="102964at2"/>
<keyword evidence="2" id="KW-0732">Signal</keyword>
<dbReference type="AlphaFoldDB" id="A0A1X3DV04"/>
<feature type="signal peptide" evidence="2">
    <location>
        <begin position="1"/>
        <end position="23"/>
    </location>
</feature>